<feature type="compositionally biased region" description="Low complexity" evidence="1">
    <location>
        <begin position="289"/>
        <end position="298"/>
    </location>
</feature>
<feature type="region of interest" description="Disordered" evidence="1">
    <location>
        <begin position="151"/>
        <end position="175"/>
    </location>
</feature>
<evidence type="ECO:0000313" key="2">
    <source>
        <dbReference type="EMBL" id="KAF2836114.1"/>
    </source>
</evidence>
<dbReference type="AlphaFoldDB" id="A0A9P4VQ30"/>
<dbReference type="OrthoDB" id="5415055at2759"/>
<keyword evidence="3" id="KW-1185">Reference proteome</keyword>
<evidence type="ECO:0000256" key="1">
    <source>
        <dbReference type="SAM" id="MobiDB-lite"/>
    </source>
</evidence>
<feature type="region of interest" description="Disordered" evidence="1">
    <location>
        <begin position="366"/>
        <end position="388"/>
    </location>
</feature>
<dbReference type="Proteomes" id="UP000799429">
    <property type="component" value="Unassembled WGS sequence"/>
</dbReference>
<organism evidence="2 3">
    <name type="scientific">Patellaria atrata CBS 101060</name>
    <dbReference type="NCBI Taxonomy" id="1346257"/>
    <lineage>
        <taxon>Eukaryota</taxon>
        <taxon>Fungi</taxon>
        <taxon>Dikarya</taxon>
        <taxon>Ascomycota</taxon>
        <taxon>Pezizomycotina</taxon>
        <taxon>Dothideomycetes</taxon>
        <taxon>Dothideomycetes incertae sedis</taxon>
        <taxon>Patellariales</taxon>
        <taxon>Patellariaceae</taxon>
        <taxon>Patellaria</taxon>
    </lineage>
</organism>
<accession>A0A9P4VQ30</accession>
<gene>
    <name evidence="2" type="ORF">M501DRAFT_987673</name>
</gene>
<protein>
    <submittedName>
        <fullName evidence="2">Uncharacterized protein</fullName>
    </submittedName>
</protein>
<comment type="caution">
    <text evidence="2">The sequence shown here is derived from an EMBL/GenBank/DDBJ whole genome shotgun (WGS) entry which is preliminary data.</text>
</comment>
<proteinExistence type="predicted"/>
<reference evidence="2" key="1">
    <citation type="journal article" date="2020" name="Stud. Mycol.">
        <title>101 Dothideomycetes genomes: a test case for predicting lifestyles and emergence of pathogens.</title>
        <authorList>
            <person name="Haridas S."/>
            <person name="Albert R."/>
            <person name="Binder M."/>
            <person name="Bloem J."/>
            <person name="Labutti K."/>
            <person name="Salamov A."/>
            <person name="Andreopoulos B."/>
            <person name="Baker S."/>
            <person name="Barry K."/>
            <person name="Bills G."/>
            <person name="Bluhm B."/>
            <person name="Cannon C."/>
            <person name="Castanera R."/>
            <person name="Culley D."/>
            <person name="Daum C."/>
            <person name="Ezra D."/>
            <person name="Gonzalez J."/>
            <person name="Henrissat B."/>
            <person name="Kuo A."/>
            <person name="Liang C."/>
            <person name="Lipzen A."/>
            <person name="Lutzoni F."/>
            <person name="Magnuson J."/>
            <person name="Mondo S."/>
            <person name="Nolan M."/>
            <person name="Ohm R."/>
            <person name="Pangilinan J."/>
            <person name="Park H.-J."/>
            <person name="Ramirez L."/>
            <person name="Alfaro M."/>
            <person name="Sun H."/>
            <person name="Tritt A."/>
            <person name="Yoshinaga Y."/>
            <person name="Zwiers L.-H."/>
            <person name="Turgeon B."/>
            <person name="Goodwin S."/>
            <person name="Spatafora J."/>
            <person name="Crous P."/>
            <person name="Grigoriev I."/>
        </authorList>
    </citation>
    <scope>NUCLEOTIDE SEQUENCE</scope>
    <source>
        <strain evidence="2">CBS 101060</strain>
    </source>
</reference>
<name>A0A9P4VQ30_9PEZI</name>
<feature type="compositionally biased region" description="Low complexity" evidence="1">
    <location>
        <begin position="152"/>
        <end position="170"/>
    </location>
</feature>
<dbReference type="EMBL" id="MU006105">
    <property type="protein sequence ID" value="KAF2836114.1"/>
    <property type="molecule type" value="Genomic_DNA"/>
</dbReference>
<feature type="compositionally biased region" description="Basic and acidic residues" evidence="1">
    <location>
        <begin position="300"/>
        <end position="309"/>
    </location>
</feature>
<feature type="region of interest" description="Disordered" evidence="1">
    <location>
        <begin position="269"/>
        <end position="325"/>
    </location>
</feature>
<sequence length="509" mass="55751">MATGSNSPSHSLGRRPRNIVRNNSLRGWVRKRIHRYSSIQSPSSNRSLSPIKLEPYVHPLHEQSSLRMRQTGDYLTVRAANPRTGLVTPSTTSLMSGRTPVSPGEALELYSPWYSGSLNVNIPASRRRGHDSRKAPHTRWRCDKRGWWKVDSTPPTSISTTSSHSNSSASDGEHNNFVSDRFAIETPCLDPERHESTRTRAHDQYKGETRCIRHKENPRPVIRNSSPHRPTPGAFSPDLLTDTFECIELDATSQAPPMCLRPVFPLPSSTSTSIKEISRKPVGSPPSPRRIVSSPAPIKTAKDGRKGDELSPIFAHGSSQLNHRSQLNSERITTWQKVTPSSFSAKRLFYTQAPTTGAPVVVASSSSNYDRTTSPCNNTPPSSPILPRSLSSRRLRLRGSRKSRKDAANVVIHPQTTLAGPRPVCTSTAVELGTGTEDLWEVVLLVLKLGVALCGIEGGVAVPIILRVVDSTVGLRRPVPVAKETASASVIPRARTAAMAIKEISYEGH</sequence>
<evidence type="ECO:0000313" key="3">
    <source>
        <dbReference type="Proteomes" id="UP000799429"/>
    </source>
</evidence>
<feature type="compositionally biased region" description="Low complexity" evidence="1">
    <location>
        <begin position="372"/>
        <end position="388"/>
    </location>
</feature>